<dbReference type="Gene3D" id="3.10.180.10">
    <property type="entry name" value="2,3-Dihydroxybiphenyl 1,2-Dioxygenase, domain 1"/>
    <property type="match status" value="1"/>
</dbReference>
<name>A0A0B1ZPG5_9SPHN</name>
<dbReference type="PANTHER" id="PTHR43048:SF6">
    <property type="entry name" value="BLR8189 PROTEIN"/>
    <property type="match status" value="1"/>
</dbReference>
<dbReference type="Pfam" id="PF00903">
    <property type="entry name" value="Glyoxalase"/>
    <property type="match status" value="1"/>
</dbReference>
<reference evidence="3 4" key="1">
    <citation type="submission" date="2014-10" db="EMBL/GenBank/DDBJ databases">
        <title>Genome sequence of Novosphingobium malaysiense MUSC 273(T).</title>
        <authorList>
            <person name="Lee L.-H."/>
        </authorList>
    </citation>
    <scope>NUCLEOTIDE SEQUENCE [LARGE SCALE GENOMIC DNA]</scope>
    <source>
        <strain evidence="3 4">MUSC 273</strain>
    </source>
</reference>
<keyword evidence="4" id="KW-1185">Reference proteome</keyword>
<dbReference type="RefSeq" id="WP_039278399.1">
    <property type="nucleotide sequence ID" value="NZ_JTDI01000001.1"/>
</dbReference>
<proteinExistence type="predicted"/>
<protein>
    <submittedName>
        <fullName evidence="3">Glyoxalase</fullName>
    </submittedName>
</protein>
<dbReference type="InterPro" id="IPR004360">
    <property type="entry name" value="Glyas_Fos-R_dOase_dom"/>
</dbReference>
<dbReference type="GO" id="GO:0046872">
    <property type="term" value="F:metal ion binding"/>
    <property type="evidence" value="ECO:0007669"/>
    <property type="project" value="UniProtKB-KW"/>
</dbReference>
<dbReference type="InterPro" id="IPR051785">
    <property type="entry name" value="MMCE/EMCE_epimerase"/>
</dbReference>
<dbReference type="InterPro" id="IPR037523">
    <property type="entry name" value="VOC_core"/>
</dbReference>
<dbReference type="EMBL" id="JTDI01000001">
    <property type="protein sequence ID" value="KHK93045.1"/>
    <property type="molecule type" value="Genomic_DNA"/>
</dbReference>
<dbReference type="PROSITE" id="PS51819">
    <property type="entry name" value="VOC"/>
    <property type="match status" value="1"/>
</dbReference>
<comment type="caution">
    <text evidence="3">The sequence shown here is derived from an EMBL/GenBank/DDBJ whole genome shotgun (WGS) entry which is preliminary data.</text>
</comment>
<dbReference type="AlphaFoldDB" id="A0A0B1ZPG5"/>
<gene>
    <name evidence="3" type="ORF">LK12_01340</name>
</gene>
<dbReference type="OrthoDB" id="9813630at2"/>
<dbReference type="GO" id="GO:0046491">
    <property type="term" value="P:L-methylmalonyl-CoA metabolic process"/>
    <property type="evidence" value="ECO:0007669"/>
    <property type="project" value="TreeGrafter"/>
</dbReference>
<dbReference type="STRING" id="1348853.LK12_01340"/>
<evidence type="ECO:0000313" key="3">
    <source>
        <dbReference type="EMBL" id="KHK93045.1"/>
    </source>
</evidence>
<evidence type="ECO:0000256" key="1">
    <source>
        <dbReference type="ARBA" id="ARBA00022723"/>
    </source>
</evidence>
<evidence type="ECO:0000259" key="2">
    <source>
        <dbReference type="PROSITE" id="PS51819"/>
    </source>
</evidence>
<keyword evidence="1" id="KW-0479">Metal-binding</keyword>
<dbReference type="InterPro" id="IPR029068">
    <property type="entry name" value="Glyas_Bleomycin-R_OHBP_Dase"/>
</dbReference>
<dbReference type="SUPFAM" id="SSF54593">
    <property type="entry name" value="Glyoxalase/Bleomycin resistance protein/Dihydroxybiphenyl dioxygenase"/>
    <property type="match status" value="1"/>
</dbReference>
<dbReference type="GO" id="GO:0004493">
    <property type="term" value="F:methylmalonyl-CoA epimerase activity"/>
    <property type="evidence" value="ECO:0007669"/>
    <property type="project" value="TreeGrafter"/>
</dbReference>
<organism evidence="3 4">
    <name type="scientific">Novosphingobium malaysiense</name>
    <dbReference type="NCBI Taxonomy" id="1348853"/>
    <lineage>
        <taxon>Bacteria</taxon>
        <taxon>Pseudomonadati</taxon>
        <taxon>Pseudomonadota</taxon>
        <taxon>Alphaproteobacteria</taxon>
        <taxon>Sphingomonadales</taxon>
        <taxon>Sphingomonadaceae</taxon>
        <taxon>Novosphingobium</taxon>
    </lineage>
</organism>
<accession>A0A0B1ZPG5</accession>
<evidence type="ECO:0000313" key="4">
    <source>
        <dbReference type="Proteomes" id="UP000031057"/>
    </source>
</evidence>
<feature type="domain" description="VOC" evidence="2">
    <location>
        <begin position="7"/>
        <end position="155"/>
    </location>
</feature>
<dbReference type="Proteomes" id="UP000031057">
    <property type="component" value="Unassembled WGS sequence"/>
</dbReference>
<sequence length="164" mass="18233">MRQHLEGVHHVSVSVPDIAVARRFYIDLLGAEEVFTGQWEPGNAWIDAIVGLEGSAAKSFMARLKNIHIEVFEYTSPKSPPQDPTRPVNLNGYTHIGFQVDDIQAVYERMVEAGLTFNTPPDLTVISTDENGGKRGHAATYGRDFFGNLFEIMEIHPNDSIPPL</sequence>
<dbReference type="PANTHER" id="PTHR43048">
    <property type="entry name" value="METHYLMALONYL-COA EPIMERASE"/>
    <property type="match status" value="1"/>
</dbReference>